<name>A0A1I2JSM8_9BACT</name>
<reference evidence="1 2" key="1">
    <citation type="submission" date="2016-10" db="EMBL/GenBank/DDBJ databases">
        <authorList>
            <person name="de Groot N.N."/>
        </authorList>
    </citation>
    <scope>NUCLEOTIDE SEQUENCE [LARGE SCALE GENOMIC DNA]</scope>
    <source>
        <strain>GEY</strain>
        <strain evidence="2">DSM 9560</strain>
    </source>
</reference>
<dbReference type="Proteomes" id="UP000199513">
    <property type="component" value="Unassembled WGS sequence"/>
</dbReference>
<dbReference type="AlphaFoldDB" id="A0A1I2JSM8"/>
<evidence type="ECO:0000313" key="1">
    <source>
        <dbReference type="EMBL" id="SFF57842.1"/>
    </source>
</evidence>
<sequence length="58" mass="6582">MSAKEAKNFVGKSMTYHWDDVVDQTGNIVNHGKNNPHGGAKHLQIHDDEGNIFRIFFD</sequence>
<gene>
    <name evidence="1" type="ORF">SAMN04488541_106512</name>
</gene>
<accession>A0A1I2JSM8</accession>
<protein>
    <submittedName>
        <fullName evidence="1">Uncharacterized protein</fullName>
    </submittedName>
</protein>
<keyword evidence="2" id="KW-1185">Reference proteome</keyword>
<organism evidence="1 2">
    <name type="scientific">Thermoflexibacter ruber</name>
    <dbReference type="NCBI Taxonomy" id="1003"/>
    <lineage>
        <taxon>Bacteria</taxon>
        <taxon>Pseudomonadati</taxon>
        <taxon>Bacteroidota</taxon>
        <taxon>Cytophagia</taxon>
        <taxon>Cytophagales</taxon>
        <taxon>Thermoflexibacteraceae</taxon>
        <taxon>Thermoflexibacter</taxon>
    </lineage>
</organism>
<dbReference type="RefSeq" id="WP_177217491.1">
    <property type="nucleotide sequence ID" value="NZ_FONY01000065.1"/>
</dbReference>
<dbReference type="STRING" id="1003.SAMN04488541_106512"/>
<dbReference type="EMBL" id="FONY01000065">
    <property type="protein sequence ID" value="SFF57842.1"/>
    <property type="molecule type" value="Genomic_DNA"/>
</dbReference>
<proteinExistence type="predicted"/>
<evidence type="ECO:0000313" key="2">
    <source>
        <dbReference type="Proteomes" id="UP000199513"/>
    </source>
</evidence>